<feature type="non-terminal residue" evidence="1">
    <location>
        <position position="1"/>
    </location>
</feature>
<evidence type="ECO:0000313" key="2">
    <source>
        <dbReference type="Proteomes" id="UP000789570"/>
    </source>
</evidence>
<organism evidence="1 2">
    <name type="scientific">Funneliformis caledonium</name>
    <dbReference type="NCBI Taxonomy" id="1117310"/>
    <lineage>
        <taxon>Eukaryota</taxon>
        <taxon>Fungi</taxon>
        <taxon>Fungi incertae sedis</taxon>
        <taxon>Mucoromycota</taxon>
        <taxon>Glomeromycotina</taxon>
        <taxon>Glomeromycetes</taxon>
        <taxon>Glomerales</taxon>
        <taxon>Glomeraceae</taxon>
        <taxon>Funneliformis</taxon>
    </lineage>
</organism>
<dbReference type="Proteomes" id="UP000789570">
    <property type="component" value="Unassembled WGS sequence"/>
</dbReference>
<protein>
    <submittedName>
        <fullName evidence="1">14721_t:CDS:1</fullName>
    </submittedName>
</protein>
<feature type="non-terminal residue" evidence="1">
    <location>
        <position position="47"/>
    </location>
</feature>
<name>A0A9N9JCC7_9GLOM</name>
<sequence>ITIDAIQSLYQMQNILLCVAKPLIGSPFAPLIFNDISIHNPSNGEFA</sequence>
<evidence type="ECO:0000313" key="1">
    <source>
        <dbReference type="EMBL" id="CAG8774937.1"/>
    </source>
</evidence>
<reference evidence="1" key="1">
    <citation type="submission" date="2021-06" db="EMBL/GenBank/DDBJ databases">
        <authorList>
            <person name="Kallberg Y."/>
            <person name="Tangrot J."/>
            <person name="Rosling A."/>
        </authorList>
    </citation>
    <scope>NUCLEOTIDE SEQUENCE</scope>
    <source>
        <strain evidence="1">UK204</strain>
    </source>
</reference>
<accession>A0A9N9JCC7</accession>
<gene>
    <name evidence="1" type="ORF">FCALED_LOCUS17765</name>
</gene>
<dbReference type="EMBL" id="CAJVPQ010029454">
    <property type="protein sequence ID" value="CAG8774937.1"/>
    <property type="molecule type" value="Genomic_DNA"/>
</dbReference>
<dbReference type="AlphaFoldDB" id="A0A9N9JCC7"/>
<keyword evidence="2" id="KW-1185">Reference proteome</keyword>
<comment type="caution">
    <text evidence="1">The sequence shown here is derived from an EMBL/GenBank/DDBJ whole genome shotgun (WGS) entry which is preliminary data.</text>
</comment>
<proteinExistence type="predicted"/>